<feature type="compositionally biased region" description="Pro residues" evidence="1">
    <location>
        <begin position="154"/>
        <end position="173"/>
    </location>
</feature>
<feature type="compositionally biased region" description="Polar residues" evidence="1">
    <location>
        <begin position="71"/>
        <end position="94"/>
    </location>
</feature>
<feature type="region of interest" description="Disordered" evidence="1">
    <location>
        <begin position="286"/>
        <end position="340"/>
    </location>
</feature>
<accession>A0A9P4QJZ4</accession>
<dbReference type="GO" id="GO:0016071">
    <property type="term" value="P:mRNA metabolic process"/>
    <property type="evidence" value="ECO:0007669"/>
    <property type="project" value="UniProtKB-ARBA"/>
</dbReference>
<feature type="compositionally biased region" description="Polar residues" evidence="1">
    <location>
        <begin position="43"/>
        <end position="56"/>
    </location>
</feature>
<feature type="compositionally biased region" description="Polar residues" evidence="1">
    <location>
        <begin position="1"/>
        <end position="25"/>
    </location>
</feature>
<organism evidence="2 3">
    <name type="scientific">Polyplosphaeria fusca</name>
    <dbReference type="NCBI Taxonomy" id="682080"/>
    <lineage>
        <taxon>Eukaryota</taxon>
        <taxon>Fungi</taxon>
        <taxon>Dikarya</taxon>
        <taxon>Ascomycota</taxon>
        <taxon>Pezizomycotina</taxon>
        <taxon>Dothideomycetes</taxon>
        <taxon>Pleosporomycetidae</taxon>
        <taxon>Pleosporales</taxon>
        <taxon>Tetraplosphaeriaceae</taxon>
        <taxon>Polyplosphaeria</taxon>
    </lineage>
</organism>
<feature type="compositionally biased region" description="Basic residues" evidence="1">
    <location>
        <begin position="30"/>
        <end position="39"/>
    </location>
</feature>
<feature type="region of interest" description="Disordered" evidence="1">
    <location>
        <begin position="135"/>
        <end position="221"/>
    </location>
</feature>
<name>A0A9P4QJZ4_9PLEO</name>
<comment type="caution">
    <text evidence="2">The sequence shown here is derived from an EMBL/GenBank/DDBJ whole genome shotgun (WGS) entry which is preliminary data.</text>
</comment>
<feature type="region of interest" description="Disordered" evidence="1">
    <location>
        <begin position="1"/>
        <end position="100"/>
    </location>
</feature>
<reference evidence="2" key="1">
    <citation type="journal article" date="2020" name="Stud. Mycol.">
        <title>101 Dothideomycetes genomes: a test case for predicting lifestyles and emergence of pathogens.</title>
        <authorList>
            <person name="Haridas S."/>
            <person name="Albert R."/>
            <person name="Binder M."/>
            <person name="Bloem J."/>
            <person name="Labutti K."/>
            <person name="Salamov A."/>
            <person name="Andreopoulos B."/>
            <person name="Baker S."/>
            <person name="Barry K."/>
            <person name="Bills G."/>
            <person name="Bluhm B."/>
            <person name="Cannon C."/>
            <person name="Castanera R."/>
            <person name="Culley D."/>
            <person name="Daum C."/>
            <person name="Ezra D."/>
            <person name="Gonzalez J."/>
            <person name="Henrissat B."/>
            <person name="Kuo A."/>
            <person name="Liang C."/>
            <person name="Lipzen A."/>
            <person name="Lutzoni F."/>
            <person name="Magnuson J."/>
            <person name="Mondo S."/>
            <person name="Nolan M."/>
            <person name="Ohm R."/>
            <person name="Pangilinan J."/>
            <person name="Park H.-J."/>
            <person name="Ramirez L."/>
            <person name="Alfaro M."/>
            <person name="Sun H."/>
            <person name="Tritt A."/>
            <person name="Yoshinaga Y."/>
            <person name="Zwiers L.-H."/>
            <person name="Turgeon B."/>
            <person name="Goodwin S."/>
            <person name="Spatafora J."/>
            <person name="Crous P."/>
            <person name="Grigoriev I."/>
        </authorList>
    </citation>
    <scope>NUCLEOTIDE SEQUENCE</scope>
    <source>
        <strain evidence="2">CBS 125425</strain>
    </source>
</reference>
<evidence type="ECO:0000313" key="2">
    <source>
        <dbReference type="EMBL" id="KAF2727715.1"/>
    </source>
</evidence>
<evidence type="ECO:0000256" key="1">
    <source>
        <dbReference type="SAM" id="MobiDB-lite"/>
    </source>
</evidence>
<feature type="compositionally biased region" description="Polar residues" evidence="1">
    <location>
        <begin position="258"/>
        <end position="269"/>
    </location>
</feature>
<dbReference type="AlphaFoldDB" id="A0A9P4QJZ4"/>
<keyword evidence="3" id="KW-1185">Reference proteome</keyword>
<evidence type="ECO:0000313" key="3">
    <source>
        <dbReference type="Proteomes" id="UP000799444"/>
    </source>
</evidence>
<feature type="compositionally biased region" description="Pro residues" evidence="1">
    <location>
        <begin position="424"/>
        <end position="438"/>
    </location>
</feature>
<feature type="region of interest" description="Disordered" evidence="1">
    <location>
        <begin position="238"/>
        <end position="269"/>
    </location>
</feature>
<feature type="region of interest" description="Disordered" evidence="1">
    <location>
        <begin position="396"/>
        <end position="529"/>
    </location>
</feature>
<dbReference type="InterPro" id="IPR028322">
    <property type="entry name" value="PNRC-like_rgn"/>
</dbReference>
<dbReference type="Proteomes" id="UP000799444">
    <property type="component" value="Unassembled WGS sequence"/>
</dbReference>
<gene>
    <name evidence="2" type="ORF">EJ04DRAFT_131252</name>
</gene>
<feature type="compositionally biased region" description="Polar residues" evidence="1">
    <location>
        <begin position="396"/>
        <end position="415"/>
    </location>
</feature>
<feature type="compositionally biased region" description="Polar residues" evidence="1">
    <location>
        <begin position="304"/>
        <end position="314"/>
    </location>
</feature>
<feature type="compositionally biased region" description="Pro residues" evidence="1">
    <location>
        <begin position="499"/>
        <end position="510"/>
    </location>
</feature>
<sequence length="543" mass="57740">MSSPSRIMPQKSPQGKQRAGQNAPNTGKPPPRRQRGRRHQQQEATATDSAVVSSEDVQAPLGQRSAKKHTLSQPSSERVFSPTNVASNSLTDTETAPKDIIATPAKAQTAYAGPTFHASPAASALPIPKFLSKSVPAKTANAPPTPPEEGADSPPSPTPSPPSPSRAPIPVPAPSEFNINTLFQAHREESARKASASPASVEIMSSPSGGGNARPAHVKQYSQSSLHNVFPIELDAETRPGMASPPVAVPDANRPITAPSNLPQTQHTGYNDNAAINALFDRLQSSKQRPAVTPPRVADRVPSEPSSRHQSPSPFYNGGSVFRSASGPTTPAPVPQESSDYIYPTRRNLMNSLQAVKSDSPRNSRLRTEVTADSPLMHQGGFPAVNGGFHGPMNGTINGDSSSMARNYMGNMNDSPNRRGSVPHIPPYREPPISPKPRTPNRRSFHPRPDSYPNRDSNMAPAAKQPPPMPKATTMSFIPSSVAARRHSNTPSAANSTKPSPPPSAPPFLPPSSSQDIADPQSLEQNLKRMLNVNVDAPVNGVR</sequence>
<dbReference type="EMBL" id="ML996316">
    <property type="protein sequence ID" value="KAF2727715.1"/>
    <property type="molecule type" value="Genomic_DNA"/>
</dbReference>
<dbReference type="Pfam" id="PF15365">
    <property type="entry name" value="PNRC"/>
    <property type="match status" value="1"/>
</dbReference>
<proteinExistence type="predicted"/>
<protein>
    <submittedName>
        <fullName evidence="2">Uncharacterized protein</fullName>
    </submittedName>
</protein>
<dbReference type="OrthoDB" id="2142961at2759"/>